<dbReference type="AlphaFoldDB" id="A0A401G432"/>
<sequence>MKKGEDASVVWHIWEFLASIRLTIFVLLSLAATSVIGTLIPQNGAHADYLRKYGEFLFRIFYALDIFDMYNSWWFQLLMVILTVNIIICSADRLKGTWKIIFTKNPPFRFSRFQKARERETFSDDRPVQALRADYETYMARNFKYSRTEPTADGVCIFGERGRRTRLGVYIVHLSVVLLLLGGLVGSIFGFDGYVNIPEGESVSAVRLRGSNGIQPLDFEIRCDDFSVSFYKTGAPEEFRSDLVLLEDGREVYKKSIIVNDPIRYKGINIFQASYGTVPLDMQAVRSEGITLSFTSRETGMVYTRKGSVGKPVELPEGGGTFVLKDFTPSFKFMGQRDLGATFTGIITPADGDPKEIRLPIRFPRFDKMRREGKLIVSVTGYAERHYTGLQVTNDPGVPLVYLGAIAMILGCFVTFFMSHQQVCVELAGSSGSSRITVAGKANKNSIGMAKQVRRVARELSRL</sequence>
<evidence type="ECO:0000256" key="1">
    <source>
        <dbReference type="ARBA" id="ARBA00004141"/>
    </source>
</evidence>
<evidence type="ECO:0000313" key="9">
    <source>
        <dbReference type="Proteomes" id="UP000288096"/>
    </source>
</evidence>
<evidence type="ECO:0000259" key="7">
    <source>
        <dbReference type="Pfam" id="PF05140"/>
    </source>
</evidence>
<keyword evidence="3" id="KW-0201">Cytochrome c-type biogenesis</keyword>
<evidence type="ECO:0000256" key="5">
    <source>
        <dbReference type="ARBA" id="ARBA00023136"/>
    </source>
</evidence>
<dbReference type="RefSeq" id="WP_124331007.1">
    <property type="nucleotide sequence ID" value="NZ_BEXT01000001.1"/>
</dbReference>
<feature type="transmembrane region" description="Helical" evidence="6">
    <location>
        <begin position="167"/>
        <end position="191"/>
    </location>
</feature>
<comment type="subcellular location">
    <subcellularLocation>
        <location evidence="1">Membrane</location>
        <topology evidence="1">Multi-pass membrane protein</topology>
    </subcellularLocation>
</comment>
<gene>
    <name evidence="8" type="ORF">DENIS_4997</name>
</gene>
<name>A0A401G432_9BACT</name>
<dbReference type="GO" id="GO:0017004">
    <property type="term" value="P:cytochrome complex assembly"/>
    <property type="evidence" value="ECO:0007669"/>
    <property type="project" value="UniProtKB-KW"/>
</dbReference>
<evidence type="ECO:0000256" key="4">
    <source>
        <dbReference type="ARBA" id="ARBA00022989"/>
    </source>
</evidence>
<dbReference type="PANTHER" id="PTHR31566:SF0">
    <property type="entry name" value="CYTOCHROME C BIOGENESIS PROTEIN CCS1, CHLOROPLASTIC"/>
    <property type="match status" value="1"/>
</dbReference>
<organism evidence="8 9">
    <name type="scientific">Desulfonema ishimotonii</name>
    <dbReference type="NCBI Taxonomy" id="45657"/>
    <lineage>
        <taxon>Bacteria</taxon>
        <taxon>Pseudomonadati</taxon>
        <taxon>Thermodesulfobacteriota</taxon>
        <taxon>Desulfobacteria</taxon>
        <taxon>Desulfobacterales</taxon>
        <taxon>Desulfococcaceae</taxon>
        <taxon>Desulfonema</taxon>
    </lineage>
</organism>
<dbReference type="GO" id="GO:0016020">
    <property type="term" value="C:membrane"/>
    <property type="evidence" value="ECO:0007669"/>
    <property type="project" value="UniProtKB-SubCell"/>
</dbReference>
<dbReference type="InterPro" id="IPR007816">
    <property type="entry name" value="ResB-like_domain"/>
</dbReference>
<evidence type="ECO:0000256" key="6">
    <source>
        <dbReference type="SAM" id="Phobius"/>
    </source>
</evidence>
<dbReference type="PANTHER" id="PTHR31566">
    <property type="entry name" value="CYTOCHROME C BIOGENESIS PROTEIN CCS1, CHLOROPLASTIC"/>
    <property type="match status" value="1"/>
</dbReference>
<keyword evidence="4 6" id="KW-1133">Transmembrane helix</keyword>
<feature type="transmembrane region" description="Helical" evidence="6">
    <location>
        <begin position="73"/>
        <end position="91"/>
    </location>
</feature>
<evidence type="ECO:0000256" key="3">
    <source>
        <dbReference type="ARBA" id="ARBA00022748"/>
    </source>
</evidence>
<keyword evidence="2 6" id="KW-0812">Transmembrane</keyword>
<proteinExistence type="predicted"/>
<reference evidence="9" key="2">
    <citation type="submission" date="2019-01" db="EMBL/GenBank/DDBJ databases">
        <title>Genome sequence of Desulfonema ishimotonii strain Tokyo 01.</title>
        <authorList>
            <person name="Fukui M."/>
        </authorList>
    </citation>
    <scope>NUCLEOTIDE SEQUENCE [LARGE SCALE GENOMIC DNA]</scope>
    <source>
        <strain evidence="9">Tokyo 01</strain>
    </source>
</reference>
<feature type="transmembrane region" description="Helical" evidence="6">
    <location>
        <begin position="400"/>
        <end position="418"/>
    </location>
</feature>
<dbReference type="OrthoDB" id="9770923at2"/>
<protein>
    <submittedName>
        <fullName evidence="8">Cytochrome c biogenesis protein ResB</fullName>
    </submittedName>
</protein>
<evidence type="ECO:0000313" key="8">
    <source>
        <dbReference type="EMBL" id="GBC63997.1"/>
    </source>
</evidence>
<feature type="transmembrane region" description="Helical" evidence="6">
    <location>
        <begin position="20"/>
        <end position="40"/>
    </location>
</feature>
<feature type="domain" description="ResB-like" evidence="7">
    <location>
        <begin position="362"/>
        <end position="453"/>
    </location>
</feature>
<comment type="caution">
    <text evidence="8">The sequence shown here is derived from an EMBL/GenBank/DDBJ whole genome shotgun (WGS) entry which is preliminary data.</text>
</comment>
<dbReference type="Pfam" id="PF05140">
    <property type="entry name" value="ResB"/>
    <property type="match status" value="2"/>
</dbReference>
<reference evidence="9" key="1">
    <citation type="submission" date="2017-11" db="EMBL/GenBank/DDBJ databases">
        <authorList>
            <person name="Watanabe M."/>
            <person name="Kojima H."/>
        </authorList>
    </citation>
    <scope>NUCLEOTIDE SEQUENCE [LARGE SCALE GENOMIC DNA]</scope>
    <source>
        <strain evidence="9">Tokyo 01</strain>
    </source>
</reference>
<dbReference type="Proteomes" id="UP000288096">
    <property type="component" value="Unassembled WGS sequence"/>
</dbReference>
<accession>A0A401G432</accession>
<evidence type="ECO:0000256" key="2">
    <source>
        <dbReference type="ARBA" id="ARBA00022692"/>
    </source>
</evidence>
<keyword evidence="5 6" id="KW-0472">Membrane</keyword>
<keyword evidence="9" id="KW-1185">Reference proteome</keyword>
<feature type="domain" description="ResB-like" evidence="7">
    <location>
        <begin position="21"/>
        <end position="287"/>
    </location>
</feature>
<dbReference type="EMBL" id="BEXT01000001">
    <property type="protein sequence ID" value="GBC63997.1"/>
    <property type="molecule type" value="Genomic_DNA"/>
</dbReference>
<dbReference type="InterPro" id="IPR023494">
    <property type="entry name" value="Cyt_c_bgen_Ccs1/CcsB/ResB"/>
</dbReference>